<dbReference type="AlphaFoldDB" id="A0AAV5QNM4"/>
<organism evidence="4 5">
    <name type="scientific">Saccharomycopsis crataegensis</name>
    <dbReference type="NCBI Taxonomy" id="43959"/>
    <lineage>
        <taxon>Eukaryota</taxon>
        <taxon>Fungi</taxon>
        <taxon>Dikarya</taxon>
        <taxon>Ascomycota</taxon>
        <taxon>Saccharomycotina</taxon>
        <taxon>Saccharomycetes</taxon>
        <taxon>Saccharomycopsidaceae</taxon>
        <taxon>Saccharomycopsis</taxon>
    </lineage>
</organism>
<dbReference type="GO" id="GO:0006412">
    <property type="term" value="P:translation"/>
    <property type="evidence" value="ECO:0007669"/>
    <property type="project" value="InterPro"/>
</dbReference>
<keyword evidence="2 4" id="KW-0689">Ribosomal protein</keyword>
<keyword evidence="3" id="KW-0687">Ribonucleoprotein</keyword>
<reference evidence="4 5" key="1">
    <citation type="journal article" date="2023" name="Elife">
        <title>Identification of key yeast species and microbe-microbe interactions impacting larval growth of Drosophila in the wild.</title>
        <authorList>
            <person name="Mure A."/>
            <person name="Sugiura Y."/>
            <person name="Maeda R."/>
            <person name="Honda K."/>
            <person name="Sakurai N."/>
            <person name="Takahashi Y."/>
            <person name="Watada M."/>
            <person name="Katoh T."/>
            <person name="Gotoh A."/>
            <person name="Gotoh Y."/>
            <person name="Taniguchi I."/>
            <person name="Nakamura K."/>
            <person name="Hayashi T."/>
            <person name="Katayama T."/>
            <person name="Uemura T."/>
            <person name="Hattori Y."/>
        </authorList>
    </citation>
    <scope>NUCLEOTIDE SEQUENCE [LARGE SCALE GENOMIC DNA]</scope>
    <source>
        <strain evidence="4 5">SC-9</strain>
    </source>
</reference>
<comment type="caution">
    <text evidence="4">The sequence shown here is derived from an EMBL/GenBank/DDBJ whole genome shotgun (WGS) entry which is preliminary data.</text>
</comment>
<proteinExistence type="inferred from homology"/>
<evidence type="ECO:0000313" key="5">
    <source>
        <dbReference type="Proteomes" id="UP001360560"/>
    </source>
</evidence>
<dbReference type="GO" id="GO:0005762">
    <property type="term" value="C:mitochondrial large ribosomal subunit"/>
    <property type="evidence" value="ECO:0007669"/>
    <property type="project" value="TreeGrafter"/>
</dbReference>
<dbReference type="SUPFAM" id="SSF50104">
    <property type="entry name" value="Translation proteins SH3-like domain"/>
    <property type="match status" value="1"/>
</dbReference>
<dbReference type="InterPro" id="IPR038657">
    <property type="entry name" value="Ribosomal_bL19_sf"/>
</dbReference>
<dbReference type="InterPro" id="IPR008991">
    <property type="entry name" value="Translation_prot_SH3-like_sf"/>
</dbReference>
<dbReference type="Gene3D" id="2.30.30.790">
    <property type="match status" value="1"/>
</dbReference>
<evidence type="ECO:0000313" key="4">
    <source>
        <dbReference type="EMBL" id="GMM36197.1"/>
    </source>
</evidence>
<dbReference type="PANTHER" id="PTHR15680">
    <property type="entry name" value="RIBOSOMAL PROTEIN L19"/>
    <property type="match status" value="1"/>
</dbReference>
<dbReference type="GeneID" id="90074172"/>
<dbReference type="RefSeq" id="XP_064853193.1">
    <property type="nucleotide sequence ID" value="XM_064997121.1"/>
</dbReference>
<evidence type="ECO:0000256" key="3">
    <source>
        <dbReference type="ARBA" id="ARBA00023274"/>
    </source>
</evidence>
<dbReference type="InterPro" id="IPR001857">
    <property type="entry name" value="Ribosomal_bL19"/>
</dbReference>
<keyword evidence="5" id="KW-1185">Reference proteome</keyword>
<dbReference type="PANTHER" id="PTHR15680:SF9">
    <property type="entry name" value="LARGE RIBOSOMAL SUBUNIT PROTEIN BL19M"/>
    <property type="match status" value="1"/>
</dbReference>
<accession>A0AAV5QNM4</accession>
<comment type="similarity">
    <text evidence="1">Belongs to the bacterial ribosomal protein bL19 family.</text>
</comment>
<gene>
    <name evidence="4" type="ORF">DASC09_035220</name>
</gene>
<sequence>MFSRTSTSVLRTSISSCLGKPFCVAQRANYIVPSKKRRTIPVYEPLATAHGEKSGQLMDTVRGDLYQKFDPSGWRRELLNHTNKECLRAGDIVRVIFKDSLKNPSYVGYLMAIDRNGPDSTILLRSKVSQVGVERRFSIYNPFIERIDRVRKPYKYNQRNRHYYIKGSKRDASDYESLSKRTGL</sequence>
<dbReference type="Pfam" id="PF01245">
    <property type="entry name" value="Ribosomal_L19"/>
    <property type="match status" value="1"/>
</dbReference>
<dbReference type="Proteomes" id="UP001360560">
    <property type="component" value="Unassembled WGS sequence"/>
</dbReference>
<evidence type="ECO:0000256" key="1">
    <source>
        <dbReference type="ARBA" id="ARBA00005781"/>
    </source>
</evidence>
<evidence type="ECO:0000256" key="2">
    <source>
        <dbReference type="ARBA" id="ARBA00022980"/>
    </source>
</evidence>
<protein>
    <submittedName>
        <fullName evidence="4">Mitochondrial 54S ribosomal protein</fullName>
    </submittedName>
</protein>
<name>A0AAV5QNM4_9ASCO</name>
<dbReference type="GO" id="GO:0003735">
    <property type="term" value="F:structural constituent of ribosome"/>
    <property type="evidence" value="ECO:0007669"/>
    <property type="project" value="InterPro"/>
</dbReference>
<dbReference type="EMBL" id="BTFZ01000011">
    <property type="protein sequence ID" value="GMM36197.1"/>
    <property type="molecule type" value="Genomic_DNA"/>
</dbReference>